<name>A0A382NUS1_9ZZZZ</name>
<organism evidence="2">
    <name type="scientific">marine metagenome</name>
    <dbReference type="NCBI Taxonomy" id="408172"/>
    <lineage>
        <taxon>unclassified sequences</taxon>
        <taxon>metagenomes</taxon>
        <taxon>ecological metagenomes</taxon>
    </lineage>
</organism>
<evidence type="ECO:0000313" key="2">
    <source>
        <dbReference type="EMBL" id="SVC64238.1"/>
    </source>
</evidence>
<reference evidence="2" key="1">
    <citation type="submission" date="2018-05" db="EMBL/GenBank/DDBJ databases">
        <authorList>
            <person name="Lanie J.A."/>
            <person name="Ng W.-L."/>
            <person name="Kazmierczak K.M."/>
            <person name="Andrzejewski T.M."/>
            <person name="Davidsen T.M."/>
            <person name="Wayne K.J."/>
            <person name="Tettelin H."/>
            <person name="Glass J.I."/>
            <person name="Rusch D."/>
            <person name="Podicherti R."/>
            <person name="Tsui H.-C.T."/>
            <person name="Winkler M.E."/>
        </authorList>
    </citation>
    <scope>NUCLEOTIDE SEQUENCE</scope>
</reference>
<feature type="region of interest" description="Disordered" evidence="1">
    <location>
        <begin position="1"/>
        <end position="22"/>
    </location>
</feature>
<proteinExistence type="predicted"/>
<gene>
    <name evidence="2" type="ORF">METZ01_LOCUS317092</name>
</gene>
<feature type="non-terminal residue" evidence="2">
    <location>
        <position position="22"/>
    </location>
</feature>
<protein>
    <submittedName>
        <fullName evidence="2">Uncharacterized protein</fullName>
    </submittedName>
</protein>
<dbReference type="EMBL" id="UINC01102535">
    <property type="protein sequence ID" value="SVC64238.1"/>
    <property type="molecule type" value="Genomic_DNA"/>
</dbReference>
<evidence type="ECO:0000256" key="1">
    <source>
        <dbReference type="SAM" id="MobiDB-lite"/>
    </source>
</evidence>
<sequence>MQTVLGLKPQENSMSPELPDKL</sequence>
<accession>A0A382NUS1</accession>
<dbReference type="AlphaFoldDB" id="A0A382NUS1"/>